<dbReference type="OrthoDB" id="10486238at2759"/>
<feature type="region of interest" description="Disordered" evidence="1">
    <location>
        <begin position="50"/>
        <end position="70"/>
    </location>
</feature>
<dbReference type="RefSeq" id="XP_003008186.1">
    <property type="nucleotide sequence ID" value="XM_003008140.1"/>
</dbReference>
<feature type="region of interest" description="Disordered" evidence="1">
    <location>
        <begin position="113"/>
        <end position="137"/>
    </location>
</feature>
<dbReference type="KEGG" id="val:VDBG_02374"/>
<dbReference type="Proteomes" id="UP000008698">
    <property type="component" value="Unassembled WGS sequence"/>
</dbReference>
<reference evidence="3" key="1">
    <citation type="journal article" date="2011" name="PLoS Pathog.">
        <title>Comparative genomics yields insights into niche adaptation of plant vascular wilt pathogens.</title>
        <authorList>
            <person name="Klosterman S.J."/>
            <person name="Subbarao K.V."/>
            <person name="Kang S."/>
            <person name="Veronese P."/>
            <person name="Gold S.E."/>
            <person name="Thomma B.P.H.J."/>
            <person name="Chen Z."/>
            <person name="Henrissat B."/>
            <person name="Lee Y.-H."/>
            <person name="Park J."/>
            <person name="Garcia-Pedrajas M.D."/>
            <person name="Barbara D.J."/>
            <person name="Anchieta A."/>
            <person name="de Jonge R."/>
            <person name="Santhanam P."/>
            <person name="Maruthachalam K."/>
            <person name="Atallah Z."/>
            <person name="Amyotte S.G."/>
            <person name="Paz Z."/>
            <person name="Inderbitzin P."/>
            <person name="Hayes R.J."/>
            <person name="Heiman D.I."/>
            <person name="Young S."/>
            <person name="Zeng Q."/>
            <person name="Engels R."/>
            <person name="Galagan J."/>
            <person name="Cuomo C.A."/>
            <person name="Dobinson K.F."/>
            <person name="Ma L.-J."/>
        </authorList>
    </citation>
    <scope>NUCLEOTIDE SEQUENCE [LARGE SCALE GENOMIC DNA]</scope>
    <source>
        <strain evidence="3">VaMs.102 / ATCC MYA-4576 / FGSC 10136</strain>
    </source>
</reference>
<proteinExistence type="predicted"/>
<evidence type="ECO:0000313" key="2">
    <source>
        <dbReference type="EMBL" id="EEY16265.1"/>
    </source>
</evidence>
<sequence>MALACRRKKNETSGFRGRRRVIGINGRDDKRDGAWTGQDRTGQVVAAEKEKRDAWLPAEPQEKNSGMALNGIASHGKGLSWSESARSTAWQLPFGQIVMLLTDMIDRRFLAAGSQHSARGKGQRTEGRGLGRPRGKSAPWGCSIACSWVTAFNIGRS</sequence>
<keyword evidence="3" id="KW-1185">Reference proteome</keyword>
<evidence type="ECO:0000256" key="1">
    <source>
        <dbReference type="SAM" id="MobiDB-lite"/>
    </source>
</evidence>
<protein>
    <submittedName>
        <fullName evidence="2">Predicted protein</fullName>
    </submittedName>
</protein>
<dbReference type="HOGENOM" id="CLU_1679286_0_0_1"/>
<organism evidence="3">
    <name type="scientific">Verticillium alfalfae (strain VaMs.102 / ATCC MYA-4576 / FGSC 10136)</name>
    <name type="common">Verticillium wilt of alfalfa</name>
    <name type="synonym">Verticillium albo-atrum</name>
    <dbReference type="NCBI Taxonomy" id="526221"/>
    <lineage>
        <taxon>Eukaryota</taxon>
        <taxon>Fungi</taxon>
        <taxon>Dikarya</taxon>
        <taxon>Ascomycota</taxon>
        <taxon>Pezizomycotina</taxon>
        <taxon>Sordariomycetes</taxon>
        <taxon>Hypocreomycetidae</taxon>
        <taxon>Glomerellales</taxon>
        <taxon>Plectosphaerellaceae</taxon>
        <taxon>Verticillium</taxon>
    </lineage>
</organism>
<dbReference type="eggNOG" id="ENOG502T5HF">
    <property type="taxonomic scope" value="Eukaryota"/>
</dbReference>
<dbReference type="AlphaFoldDB" id="C9SA52"/>
<gene>
    <name evidence="2" type="ORF">VDBG_02374</name>
</gene>
<accession>C9SA52</accession>
<dbReference type="GeneID" id="9532743"/>
<dbReference type="OMA" id="CSIACSW"/>
<dbReference type="EMBL" id="DS985215">
    <property type="protein sequence ID" value="EEY16265.1"/>
    <property type="molecule type" value="Genomic_DNA"/>
</dbReference>
<name>C9SA52_VERA1</name>
<evidence type="ECO:0000313" key="3">
    <source>
        <dbReference type="Proteomes" id="UP000008698"/>
    </source>
</evidence>